<evidence type="ECO:0000313" key="2">
    <source>
        <dbReference type="Proteomes" id="UP000050525"/>
    </source>
</evidence>
<name>A0A151P600_ALLMI</name>
<gene>
    <name evidence="1" type="ORF">Y1Q_0016772</name>
</gene>
<dbReference type="AlphaFoldDB" id="A0A151P600"/>
<protein>
    <submittedName>
        <fullName evidence="1">Uncharacterized protein</fullName>
    </submittedName>
</protein>
<organism evidence="1 2">
    <name type="scientific">Alligator mississippiensis</name>
    <name type="common">American alligator</name>
    <dbReference type="NCBI Taxonomy" id="8496"/>
    <lineage>
        <taxon>Eukaryota</taxon>
        <taxon>Metazoa</taxon>
        <taxon>Chordata</taxon>
        <taxon>Craniata</taxon>
        <taxon>Vertebrata</taxon>
        <taxon>Euteleostomi</taxon>
        <taxon>Archelosauria</taxon>
        <taxon>Archosauria</taxon>
        <taxon>Crocodylia</taxon>
        <taxon>Alligatoridae</taxon>
        <taxon>Alligatorinae</taxon>
        <taxon>Alligator</taxon>
    </lineage>
</organism>
<reference evidence="1 2" key="1">
    <citation type="journal article" date="2012" name="Genome Biol.">
        <title>Sequencing three crocodilian genomes to illuminate the evolution of archosaurs and amniotes.</title>
        <authorList>
            <person name="St John J.A."/>
            <person name="Braun E.L."/>
            <person name="Isberg S.R."/>
            <person name="Miles L.G."/>
            <person name="Chong A.Y."/>
            <person name="Gongora J."/>
            <person name="Dalzell P."/>
            <person name="Moran C."/>
            <person name="Bed'hom B."/>
            <person name="Abzhanov A."/>
            <person name="Burgess S.C."/>
            <person name="Cooksey A.M."/>
            <person name="Castoe T.A."/>
            <person name="Crawford N.G."/>
            <person name="Densmore L.D."/>
            <person name="Drew J.C."/>
            <person name="Edwards S.V."/>
            <person name="Faircloth B.C."/>
            <person name="Fujita M.K."/>
            <person name="Greenwold M.J."/>
            <person name="Hoffmann F.G."/>
            <person name="Howard J.M."/>
            <person name="Iguchi T."/>
            <person name="Janes D.E."/>
            <person name="Khan S.Y."/>
            <person name="Kohno S."/>
            <person name="de Koning A.J."/>
            <person name="Lance S.L."/>
            <person name="McCarthy F.M."/>
            <person name="McCormack J.E."/>
            <person name="Merchant M.E."/>
            <person name="Peterson D.G."/>
            <person name="Pollock D.D."/>
            <person name="Pourmand N."/>
            <person name="Raney B.J."/>
            <person name="Roessler K.A."/>
            <person name="Sanford J.R."/>
            <person name="Sawyer R.H."/>
            <person name="Schmidt C.J."/>
            <person name="Triplett E.W."/>
            <person name="Tuberville T.D."/>
            <person name="Venegas-Anaya M."/>
            <person name="Howard J.T."/>
            <person name="Jarvis E.D."/>
            <person name="Guillette L.J.Jr."/>
            <person name="Glenn T.C."/>
            <person name="Green R.E."/>
            <person name="Ray D.A."/>
        </authorList>
    </citation>
    <scope>NUCLEOTIDE SEQUENCE [LARGE SCALE GENOMIC DNA]</scope>
    <source>
        <strain evidence="1">KSC_2009_1</strain>
    </source>
</reference>
<comment type="caution">
    <text evidence="1">The sequence shown here is derived from an EMBL/GenBank/DDBJ whole genome shotgun (WGS) entry which is preliminary data.</text>
</comment>
<keyword evidence="2" id="KW-1185">Reference proteome</keyword>
<dbReference type="Proteomes" id="UP000050525">
    <property type="component" value="Unassembled WGS sequence"/>
</dbReference>
<dbReference type="EMBL" id="AKHW03000764">
    <property type="protein sequence ID" value="KYO44474.1"/>
    <property type="molecule type" value="Genomic_DNA"/>
</dbReference>
<sequence>MVPRRAFKCAEDWTSKINGLIMKDKRANGYFIKRRGPLRGTLSPGEELQYKERRNRGHPQIILPLTLRKATR</sequence>
<evidence type="ECO:0000313" key="1">
    <source>
        <dbReference type="EMBL" id="KYO44474.1"/>
    </source>
</evidence>
<proteinExistence type="predicted"/>
<accession>A0A151P600</accession>